<evidence type="ECO:0000313" key="2">
    <source>
        <dbReference type="Proteomes" id="UP000824132"/>
    </source>
</evidence>
<organism evidence="1 2">
    <name type="scientific">Candidatus Borkfalkia avistercoris</name>
    <dbReference type="NCBI Taxonomy" id="2838504"/>
    <lineage>
        <taxon>Bacteria</taxon>
        <taxon>Bacillati</taxon>
        <taxon>Bacillota</taxon>
        <taxon>Clostridia</taxon>
        <taxon>Christensenellales</taxon>
        <taxon>Christensenellaceae</taxon>
        <taxon>Candidatus Borkfalkia</taxon>
    </lineage>
</organism>
<dbReference type="Proteomes" id="UP000824132">
    <property type="component" value="Unassembled WGS sequence"/>
</dbReference>
<comment type="caution">
    <text evidence="1">The sequence shown here is derived from an EMBL/GenBank/DDBJ whole genome shotgun (WGS) entry which is preliminary data.</text>
</comment>
<protein>
    <submittedName>
        <fullName evidence="1">Uncharacterized protein</fullName>
    </submittedName>
</protein>
<sequence>MKANTEVKKALTDLYKTTIQPAERAKAANNQNLVCYFRGVRNALAAVGIELGFNITNGEDFDK</sequence>
<dbReference type="AlphaFoldDB" id="A0A9D2CYN9"/>
<dbReference type="EMBL" id="DXCL01000020">
    <property type="protein sequence ID" value="HIZ03295.1"/>
    <property type="molecule type" value="Genomic_DNA"/>
</dbReference>
<reference evidence="1" key="2">
    <citation type="submission" date="2021-04" db="EMBL/GenBank/DDBJ databases">
        <authorList>
            <person name="Gilroy R."/>
        </authorList>
    </citation>
    <scope>NUCLEOTIDE SEQUENCE</scope>
    <source>
        <strain evidence="1">CHK187-5294</strain>
    </source>
</reference>
<reference evidence="1" key="1">
    <citation type="journal article" date="2021" name="PeerJ">
        <title>Extensive microbial diversity within the chicken gut microbiome revealed by metagenomics and culture.</title>
        <authorList>
            <person name="Gilroy R."/>
            <person name="Ravi A."/>
            <person name="Getino M."/>
            <person name="Pursley I."/>
            <person name="Horton D.L."/>
            <person name="Alikhan N.F."/>
            <person name="Baker D."/>
            <person name="Gharbi K."/>
            <person name="Hall N."/>
            <person name="Watson M."/>
            <person name="Adriaenssens E.M."/>
            <person name="Foster-Nyarko E."/>
            <person name="Jarju S."/>
            <person name="Secka A."/>
            <person name="Antonio M."/>
            <person name="Oren A."/>
            <person name="Chaudhuri R.R."/>
            <person name="La Ragione R."/>
            <person name="Hildebrand F."/>
            <person name="Pallen M.J."/>
        </authorList>
    </citation>
    <scope>NUCLEOTIDE SEQUENCE</scope>
    <source>
        <strain evidence="1">CHK187-5294</strain>
    </source>
</reference>
<evidence type="ECO:0000313" key="1">
    <source>
        <dbReference type="EMBL" id="HIZ03295.1"/>
    </source>
</evidence>
<accession>A0A9D2CYN9</accession>
<gene>
    <name evidence="1" type="ORF">H9727_03330</name>
</gene>
<name>A0A9D2CYN9_9FIRM</name>
<proteinExistence type="predicted"/>